<sequence length="83" mass="9105">MSSLAPEYPQFNLSLTTARVDVPLVGEREVPVVLMTSDLDGHGVMTFTSLGGFDDVTMEDFVDVIVVPMAQRMDRAMGKKREG</sequence>
<dbReference type="EMBL" id="MF668275">
    <property type="protein sequence ID" value="ASZ73365.1"/>
    <property type="molecule type" value="Genomic_DNA"/>
</dbReference>
<evidence type="ECO:0000313" key="2">
    <source>
        <dbReference type="Proteomes" id="UP000224487"/>
    </source>
</evidence>
<name>A0A249XNR1_9CAUD</name>
<dbReference type="Proteomes" id="UP000224487">
    <property type="component" value="Genome"/>
</dbReference>
<organism evidence="1 2">
    <name type="scientific">Brevibacterium phage LuckyBarnes</name>
    <dbReference type="NCBI Taxonomy" id="2027888"/>
    <lineage>
        <taxon>Viruses</taxon>
        <taxon>Duplodnaviria</taxon>
        <taxon>Heunggongvirae</taxon>
        <taxon>Uroviricota</taxon>
        <taxon>Caudoviricetes</taxon>
        <taxon>Luckybarnesvirus</taxon>
        <taxon>Luckybarnesvirus luckybarnes</taxon>
    </lineage>
</organism>
<proteinExistence type="predicted"/>
<reference evidence="2" key="1">
    <citation type="submission" date="2017-08" db="EMBL/GenBank/DDBJ databases">
        <authorList>
            <person name="de Groot N.N."/>
        </authorList>
    </citation>
    <scope>NUCLEOTIDE SEQUENCE [LARGE SCALE GENOMIC DNA]</scope>
</reference>
<evidence type="ECO:0000313" key="1">
    <source>
        <dbReference type="EMBL" id="ASZ73365.1"/>
    </source>
</evidence>
<gene>
    <name evidence="1" type="ORF">SEA_LUCKYBARNES_48</name>
</gene>
<keyword evidence="2" id="KW-1185">Reference proteome</keyword>
<protein>
    <submittedName>
        <fullName evidence="1">Uncharacterized protein</fullName>
    </submittedName>
</protein>
<accession>A0A249XNR1</accession>